<protein>
    <submittedName>
        <fullName evidence="2">Uncharacterized protein</fullName>
    </submittedName>
</protein>
<proteinExistence type="predicted"/>
<dbReference type="AlphaFoldDB" id="A0AAD5G298"/>
<dbReference type="PANTHER" id="PTHR31150:SF6">
    <property type="entry name" value="ZINC ION BINDING PROTEIN"/>
    <property type="match status" value="1"/>
</dbReference>
<gene>
    <name evidence="2" type="ORF">M8C21_025462</name>
</gene>
<evidence type="ECO:0000313" key="2">
    <source>
        <dbReference type="EMBL" id="KAI7725457.1"/>
    </source>
</evidence>
<sequence>MEKSDERSFEDPLGGKDDSVKYKKRAVVASAKLGAARYTNRDKLVCLGHGLDKSLQRSNMTQVPPAGAGPGAKGSSVYNLRSKIPMTEGVRPGAKSSSAYNPRSKNQITEGVGPAVKSSSVYSSRSKNSKAEGAGAGSKSSSVYNLRSKNPLTEGAPSYNMRSKVQRTEDQNASINSQNRKTAKKDSSNDSLVAMQKTKFSKKSTKPIKKIDTPKPLTASTANFNRKNHPLTSQHELFSRQPIYHIRWEDEDVTKGPLGYSCMLCNKDLSCGTEDDDDDEYNDDIQYDVDDEYYDEYDLNPRLLPAVDILSCGHAYHTDCFQKGTSKEQSSDPQCILCYNTS</sequence>
<feature type="region of interest" description="Disordered" evidence="1">
    <location>
        <begin position="53"/>
        <end position="219"/>
    </location>
</feature>
<evidence type="ECO:0000313" key="3">
    <source>
        <dbReference type="Proteomes" id="UP001206925"/>
    </source>
</evidence>
<feature type="compositionally biased region" description="Polar residues" evidence="1">
    <location>
        <begin position="171"/>
        <end position="180"/>
    </location>
</feature>
<reference evidence="2" key="1">
    <citation type="submission" date="2022-06" db="EMBL/GenBank/DDBJ databases">
        <title>Uncovering the hologenomic basis of an extraordinary plant invasion.</title>
        <authorList>
            <person name="Bieker V.C."/>
            <person name="Martin M.D."/>
            <person name="Gilbert T."/>
            <person name="Hodgins K."/>
            <person name="Battlay P."/>
            <person name="Petersen B."/>
            <person name="Wilson J."/>
        </authorList>
    </citation>
    <scope>NUCLEOTIDE SEQUENCE</scope>
    <source>
        <strain evidence="2">AA19_3_7</strain>
        <tissue evidence="2">Leaf</tissue>
    </source>
</reference>
<keyword evidence="3" id="KW-1185">Reference proteome</keyword>
<evidence type="ECO:0000256" key="1">
    <source>
        <dbReference type="SAM" id="MobiDB-lite"/>
    </source>
</evidence>
<accession>A0AAD5G298</accession>
<dbReference type="InterPro" id="IPR013083">
    <property type="entry name" value="Znf_RING/FYVE/PHD"/>
</dbReference>
<dbReference type="EMBL" id="JAMZMK010011936">
    <property type="protein sequence ID" value="KAI7725457.1"/>
    <property type="molecule type" value="Genomic_DNA"/>
</dbReference>
<feature type="compositionally biased region" description="Basic residues" evidence="1">
    <location>
        <begin position="199"/>
        <end position="208"/>
    </location>
</feature>
<feature type="compositionally biased region" description="Polar residues" evidence="1">
    <location>
        <begin position="95"/>
        <end position="109"/>
    </location>
</feature>
<feature type="compositionally biased region" description="Low complexity" evidence="1">
    <location>
        <begin position="117"/>
        <end position="142"/>
    </location>
</feature>
<feature type="region of interest" description="Disordered" evidence="1">
    <location>
        <begin position="1"/>
        <end position="20"/>
    </location>
</feature>
<dbReference type="PANTHER" id="PTHR31150">
    <property type="entry name" value="EXPRESSED PROTEIN"/>
    <property type="match status" value="1"/>
</dbReference>
<dbReference type="Proteomes" id="UP001206925">
    <property type="component" value="Unassembled WGS sequence"/>
</dbReference>
<organism evidence="2 3">
    <name type="scientific">Ambrosia artemisiifolia</name>
    <name type="common">Common ragweed</name>
    <dbReference type="NCBI Taxonomy" id="4212"/>
    <lineage>
        <taxon>Eukaryota</taxon>
        <taxon>Viridiplantae</taxon>
        <taxon>Streptophyta</taxon>
        <taxon>Embryophyta</taxon>
        <taxon>Tracheophyta</taxon>
        <taxon>Spermatophyta</taxon>
        <taxon>Magnoliopsida</taxon>
        <taxon>eudicotyledons</taxon>
        <taxon>Gunneridae</taxon>
        <taxon>Pentapetalae</taxon>
        <taxon>asterids</taxon>
        <taxon>campanulids</taxon>
        <taxon>Asterales</taxon>
        <taxon>Asteraceae</taxon>
        <taxon>Asteroideae</taxon>
        <taxon>Heliantheae alliance</taxon>
        <taxon>Heliantheae</taxon>
        <taxon>Ambrosia</taxon>
    </lineage>
</organism>
<name>A0AAD5G298_AMBAR</name>
<dbReference type="Gene3D" id="3.30.40.10">
    <property type="entry name" value="Zinc/RING finger domain, C3HC4 (zinc finger)"/>
    <property type="match status" value="1"/>
</dbReference>
<comment type="caution">
    <text evidence="2">The sequence shown here is derived from an EMBL/GenBank/DDBJ whole genome shotgun (WGS) entry which is preliminary data.</text>
</comment>